<evidence type="ECO:0008006" key="2">
    <source>
        <dbReference type="Google" id="ProtNLM"/>
    </source>
</evidence>
<dbReference type="EMBL" id="BARS01034781">
    <property type="protein sequence ID" value="GAG26038.1"/>
    <property type="molecule type" value="Genomic_DNA"/>
</dbReference>
<evidence type="ECO:0000313" key="1">
    <source>
        <dbReference type="EMBL" id="GAG26038.1"/>
    </source>
</evidence>
<organism evidence="1">
    <name type="scientific">marine sediment metagenome</name>
    <dbReference type="NCBI Taxonomy" id="412755"/>
    <lineage>
        <taxon>unclassified sequences</taxon>
        <taxon>metagenomes</taxon>
        <taxon>ecological metagenomes</taxon>
    </lineage>
</organism>
<dbReference type="AlphaFoldDB" id="X0WNG8"/>
<feature type="non-terminal residue" evidence="1">
    <location>
        <position position="214"/>
    </location>
</feature>
<dbReference type="Gene3D" id="3.90.320.10">
    <property type="match status" value="1"/>
</dbReference>
<name>X0WNG8_9ZZZZ</name>
<comment type="caution">
    <text evidence="1">The sequence shown here is derived from an EMBL/GenBank/DDBJ whole genome shotgun (WGS) entry which is preliminary data.</text>
</comment>
<protein>
    <recommendedName>
        <fullName evidence="2">PD-(D/E)XK endonuclease-like domain-containing protein</fullName>
    </recommendedName>
</protein>
<accession>X0WNG8</accession>
<dbReference type="InterPro" id="IPR011604">
    <property type="entry name" value="PDDEXK-like_dom_sf"/>
</dbReference>
<reference evidence="1" key="1">
    <citation type="journal article" date="2014" name="Front. Microbiol.">
        <title>High frequency of phylogenetically diverse reductive dehalogenase-homologous genes in deep subseafloor sedimentary metagenomes.</title>
        <authorList>
            <person name="Kawai M."/>
            <person name="Futagami T."/>
            <person name="Toyoda A."/>
            <person name="Takaki Y."/>
            <person name="Nishi S."/>
            <person name="Hori S."/>
            <person name="Arai W."/>
            <person name="Tsubouchi T."/>
            <person name="Morono Y."/>
            <person name="Uchiyama I."/>
            <person name="Ito T."/>
            <person name="Fujiyama A."/>
            <person name="Inagaki F."/>
            <person name="Takami H."/>
        </authorList>
    </citation>
    <scope>NUCLEOTIDE SEQUENCE</scope>
    <source>
        <strain evidence="1">Expedition CK06-06</strain>
    </source>
</reference>
<proteinExistence type="predicted"/>
<gene>
    <name evidence="1" type="ORF">S01H1_53693</name>
</gene>
<sequence length="214" mass="23776">MGQHWYDTDGNPQHFLGKDGSATTLRQARVRAKEGNPIYPSVTTIGNIVSKFQLQQWLMEEAAMMAASMALGTSGVLACDRAWAKTVVAASRDKTMAKADAGTKIHDILEKHIKREFVPIEHKPMCTAVEELIIEKAGIETWMDAKSEARFCDVEHGFAGMADLHTDNWIIDFKTKDEVDAKTRGWPEQAEQLAAYAHGLGYPNARLANVFISR</sequence>